<keyword evidence="5" id="KW-0539">Nucleus</keyword>
<dbReference type="GO" id="GO:0006325">
    <property type="term" value="P:chromatin organization"/>
    <property type="evidence" value="ECO:0007669"/>
    <property type="project" value="TreeGrafter"/>
</dbReference>
<dbReference type="InterPro" id="IPR039050">
    <property type="entry name" value="GATAD1"/>
</dbReference>
<evidence type="ECO:0000313" key="8">
    <source>
        <dbReference type="Proteomes" id="UP001162162"/>
    </source>
</evidence>
<dbReference type="PANTHER" id="PTHR13340:SF2">
    <property type="entry name" value="GATA ZINC FINGER DOMAIN-CONTAINING PROTEIN 1"/>
    <property type="match status" value="1"/>
</dbReference>
<keyword evidence="4" id="KW-0862">Zinc</keyword>
<dbReference type="Proteomes" id="UP001162162">
    <property type="component" value="Unassembled WGS sequence"/>
</dbReference>
<comment type="caution">
    <text evidence="7">The sequence shown here is derived from an EMBL/GenBank/DDBJ whole genome shotgun (WGS) entry which is preliminary data.</text>
</comment>
<dbReference type="PANTHER" id="PTHR13340">
    <property type="entry name" value="GATA ZINC FINGER DOMAIN-CONTAINING"/>
    <property type="match status" value="1"/>
</dbReference>
<dbReference type="GO" id="GO:0008270">
    <property type="term" value="F:zinc ion binding"/>
    <property type="evidence" value="ECO:0007669"/>
    <property type="project" value="UniProtKB-KW"/>
</dbReference>
<keyword evidence="8" id="KW-1185">Reference proteome</keyword>
<evidence type="ECO:0000256" key="4">
    <source>
        <dbReference type="ARBA" id="ARBA00022833"/>
    </source>
</evidence>
<dbReference type="AlphaFoldDB" id="A0AAV8ZGG5"/>
<evidence type="ECO:0000256" key="3">
    <source>
        <dbReference type="ARBA" id="ARBA00022771"/>
    </source>
</evidence>
<gene>
    <name evidence="7" type="ORF">NQ318_018883</name>
</gene>
<proteinExistence type="predicted"/>
<keyword evidence="2" id="KW-0479">Metal-binding</keyword>
<name>A0AAV8ZGG5_9CUCU</name>
<reference evidence="7" key="1">
    <citation type="journal article" date="2023" name="Insect Mol. Biol.">
        <title>Genome sequencing provides insights into the evolution of gene families encoding plant cell wall-degrading enzymes in longhorned beetles.</title>
        <authorList>
            <person name="Shin N.R."/>
            <person name="Okamura Y."/>
            <person name="Kirsch R."/>
            <person name="Pauchet Y."/>
        </authorList>
    </citation>
    <scope>NUCLEOTIDE SEQUENCE</scope>
    <source>
        <strain evidence="7">AMC_N1</strain>
    </source>
</reference>
<feature type="region of interest" description="Disordered" evidence="6">
    <location>
        <begin position="42"/>
        <end position="63"/>
    </location>
</feature>
<evidence type="ECO:0008006" key="9">
    <source>
        <dbReference type="Google" id="ProtNLM"/>
    </source>
</evidence>
<keyword evidence="3" id="KW-0863">Zinc-finger</keyword>
<sequence length="229" mass="25603">MPFKGPPVCLKCETNESPLWTNAENLGAICLDCVNETKNNLKTELEEDEDDAKPSKRKTRATRSYKTRLNPFAVPKAPAPKGRGRRGLTKKTPIKAPTAVSTPVTSDHVFYKGSYIQVGDIVSMRDAEGDTYYAQIKGLLTDQYCEKSAVVTWLLPTQDSPPPNEEFDPATYIIGPEEDIPRNLDCMEFIMHAPSDYYKSKTTPYPTVNAPAQPGFIWTSLETLQHICR</sequence>
<evidence type="ECO:0000256" key="1">
    <source>
        <dbReference type="ARBA" id="ARBA00004123"/>
    </source>
</evidence>
<protein>
    <recommendedName>
        <fullName evidence="9">GATA zinc finger domain-containing protein 1</fullName>
    </recommendedName>
</protein>
<dbReference type="GO" id="GO:0005634">
    <property type="term" value="C:nucleus"/>
    <property type="evidence" value="ECO:0007669"/>
    <property type="project" value="UniProtKB-SubCell"/>
</dbReference>
<evidence type="ECO:0000256" key="2">
    <source>
        <dbReference type="ARBA" id="ARBA00022723"/>
    </source>
</evidence>
<evidence type="ECO:0000256" key="5">
    <source>
        <dbReference type="ARBA" id="ARBA00023242"/>
    </source>
</evidence>
<comment type="subcellular location">
    <subcellularLocation>
        <location evidence="1">Nucleus</location>
    </subcellularLocation>
</comment>
<evidence type="ECO:0000256" key="6">
    <source>
        <dbReference type="SAM" id="MobiDB-lite"/>
    </source>
</evidence>
<evidence type="ECO:0000313" key="7">
    <source>
        <dbReference type="EMBL" id="KAJ8963404.1"/>
    </source>
</evidence>
<dbReference type="EMBL" id="JAPWTK010000001">
    <property type="protein sequence ID" value="KAJ8963404.1"/>
    <property type="molecule type" value="Genomic_DNA"/>
</dbReference>
<accession>A0AAV8ZGG5</accession>
<organism evidence="7 8">
    <name type="scientific">Aromia moschata</name>
    <dbReference type="NCBI Taxonomy" id="1265417"/>
    <lineage>
        <taxon>Eukaryota</taxon>
        <taxon>Metazoa</taxon>
        <taxon>Ecdysozoa</taxon>
        <taxon>Arthropoda</taxon>
        <taxon>Hexapoda</taxon>
        <taxon>Insecta</taxon>
        <taxon>Pterygota</taxon>
        <taxon>Neoptera</taxon>
        <taxon>Endopterygota</taxon>
        <taxon>Coleoptera</taxon>
        <taxon>Polyphaga</taxon>
        <taxon>Cucujiformia</taxon>
        <taxon>Chrysomeloidea</taxon>
        <taxon>Cerambycidae</taxon>
        <taxon>Cerambycinae</taxon>
        <taxon>Callichromatini</taxon>
        <taxon>Aromia</taxon>
    </lineage>
</organism>